<dbReference type="InterPro" id="IPR058525">
    <property type="entry name" value="DUF8212"/>
</dbReference>
<dbReference type="InterPro" id="IPR010730">
    <property type="entry name" value="HET"/>
</dbReference>
<dbReference type="Pfam" id="PF06985">
    <property type="entry name" value="HET"/>
    <property type="match status" value="1"/>
</dbReference>
<evidence type="ECO:0000313" key="3">
    <source>
        <dbReference type="EMBL" id="KAK0703639.1"/>
    </source>
</evidence>
<dbReference type="SUPFAM" id="SSF48403">
    <property type="entry name" value="Ankyrin repeat"/>
    <property type="match status" value="1"/>
</dbReference>
<proteinExistence type="predicted"/>
<dbReference type="RefSeq" id="XP_060290498.1">
    <property type="nucleotide sequence ID" value="XM_060443090.1"/>
</dbReference>
<organism evidence="3 4">
    <name type="scientific">Lasiosphaeria miniovina</name>
    <dbReference type="NCBI Taxonomy" id="1954250"/>
    <lineage>
        <taxon>Eukaryota</taxon>
        <taxon>Fungi</taxon>
        <taxon>Dikarya</taxon>
        <taxon>Ascomycota</taxon>
        <taxon>Pezizomycotina</taxon>
        <taxon>Sordariomycetes</taxon>
        <taxon>Sordariomycetidae</taxon>
        <taxon>Sordariales</taxon>
        <taxon>Lasiosphaeriaceae</taxon>
        <taxon>Lasiosphaeria</taxon>
    </lineage>
</organism>
<dbReference type="GO" id="GO:0003779">
    <property type="term" value="F:actin binding"/>
    <property type="evidence" value="ECO:0007669"/>
    <property type="project" value="InterPro"/>
</dbReference>
<evidence type="ECO:0000313" key="4">
    <source>
        <dbReference type="Proteomes" id="UP001172101"/>
    </source>
</evidence>
<protein>
    <recommendedName>
        <fullName evidence="2">WH2 domain-containing protein</fullName>
    </recommendedName>
</protein>
<dbReference type="PANTHER" id="PTHR10622:SF10">
    <property type="entry name" value="HET DOMAIN-CONTAINING PROTEIN"/>
    <property type="match status" value="1"/>
</dbReference>
<gene>
    <name evidence="3" type="ORF">B0T26DRAFT_732113</name>
</gene>
<dbReference type="InterPro" id="IPR036770">
    <property type="entry name" value="Ankyrin_rpt-contain_sf"/>
</dbReference>
<reference evidence="3" key="1">
    <citation type="submission" date="2023-06" db="EMBL/GenBank/DDBJ databases">
        <title>Genome-scale phylogeny and comparative genomics of the fungal order Sordariales.</title>
        <authorList>
            <consortium name="Lawrence Berkeley National Laboratory"/>
            <person name="Hensen N."/>
            <person name="Bonometti L."/>
            <person name="Westerberg I."/>
            <person name="Brannstrom I.O."/>
            <person name="Guillou S."/>
            <person name="Cros-Aarteil S."/>
            <person name="Calhoun S."/>
            <person name="Haridas S."/>
            <person name="Kuo A."/>
            <person name="Mondo S."/>
            <person name="Pangilinan J."/>
            <person name="Riley R."/>
            <person name="LaButti K."/>
            <person name="Andreopoulos B."/>
            <person name="Lipzen A."/>
            <person name="Chen C."/>
            <person name="Yanf M."/>
            <person name="Daum C."/>
            <person name="Ng V."/>
            <person name="Clum A."/>
            <person name="Steindorff A."/>
            <person name="Ohm R."/>
            <person name="Martin F."/>
            <person name="Silar P."/>
            <person name="Natvig D."/>
            <person name="Lalanne C."/>
            <person name="Gautier V."/>
            <person name="Ament-velasquez S.L."/>
            <person name="Kruys A."/>
            <person name="Hutchinson M.I."/>
            <person name="Powell A.J."/>
            <person name="Barry K."/>
            <person name="Miller A.N."/>
            <person name="Grigoriev I.V."/>
            <person name="Debuchy R."/>
            <person name="Gladieux P."/>
            <person name="Thoren M.H."/>
            <person name="Johannesson H."/>
        </authorList>
    </citation>
    <scope>NUCLEOTIDE SEQUENCE</scope>
    <source>
        <strain evidence="3">SMH2392-1A</strain>
    </source>
</reference>
<feature type="domain" description="WH2" evidence="2">
    <location>
        <begin position="100"/>
        <end position="120"/>
    </location>
</feature>
<dbReference type="Pfam" id="PF12796">
    <property type="entry name" value="Ank_2"/>
    <property type="match status" value="1"/>
</dbReference>
<dbReference type="InterPro" id="IPR003124">
    <property type="entry name" value="WH2_dom"/>
</dbReference>
<dbReference type="Pfam" id="PF13637">
    <property type="entry name" value="Ank_4"/>
    <property type="match status" value="1"/>
</dbReference>
<sequence>MRLLSTIKFRTVEFHGGDVPPYAILSHCWGQGEILLEDIQSLASLDCGWDLLHVGESSFFNATPSPPSSPLSPFSSFSLPNKQRFKKLMGSTASRHDESSTEALMSSIRAKKGYDKLRKSVRLARTSGFQYIWVDTCCIDKTSSAELSEAINSMYRWYQNAVVCYAYLADAYPARTERIAAQGSTFRRSRWFTRGWTLQELIAPKRVDFLASNWSYLGSKTDSEFLDLLSDITQIRQDVLTHEVPLSQISVASRMCWAANRSTTRIEDIAYSLLGIFDVNMPLLYGEGTNAFIRLQEAVLVKHDDQSLFAWKQDDVANDADEVIGYDPASRLSGLLADSPARFDGVGNLEISLRLTFAGSPSAVTSKGVQVDLFLHPCIDIKGADMFAVLSCEQFIASTGQRRAPIIYLKRLWGIGDQFARVRTDLLTDIDLGTLGLDSGSYQSVFVKQDPGTDLCLVKITLATGRQDQAPPPNIATYGESLPLALQGTYPEGHDSDTGSLEISDFKLGHPAAIFEVSMLGGGFKDTVYVAVGLQVRNKRSIRSWCEIITLDRQGVEWRTGQTYLEAVFRYKTKQSMSQSTSHGEISVAESQKTNAMVCATVTERNRGRNLEILLHVLLDSSVLKHQSAPLMRPLAFILETGYSDLEVVPPEQLTAVTPTAVVQSSQQLFPSRWQQEVEDLLADFSVTDSLELSVFQTEGLRRRIRISSIRDLFGQGTSISLFLKYCRGILPSLDDTSRKVAQVIGTNDLAVTLAYLRGERKTEEKPDEILKFRPIHWAIVEENLPALRYLLLYGADPLGSSSTRLTTLHLAALAGKVEALQVLQPLLDRKFRSEDNPEVEIDAYLEPTISLNEYPLHFAAAYATDEGFWTPSNFSILTPRMRDPFTENSLGETPLHRAAAMGNLAAVGNLLAHSQTDQAKINHPDVLGRTALWHAVCNGEASLKIVETLLRSGADPNIADDNGLTPVHVACRFGNAAALRLMEVTRAETKLHLPAGSTNLLPSQIASIFGHVSCLALLLNAKAPVTSTPLERVVFEALHFAIGNGHQRCAHLIWLRERRQSEGRCLCIVMEPSGPVLRPVQIRVDEVGWSTGRGKNLTEQKWDETSLDARS</sequence>
<dbReference type="Pfam" id="PF26640">
    <property type="entry name" value="DUF8212"/>
    <property type="match status" value="1"/>
</dbReference>
<accession>A0AA40DHE5</accession>
<dbReference type="InterPro" id="IPR002110">
    <property type="entry name" value="Ankyrin_rpt"/>
</dbReference>
<name>A0AA40DHE5_9PEZI</name>
<comment type="caution">
    <text evidence="3">The sequence shown here is derived from an EMBL/GenBank/DDBJ whole genome shotgun (WGS) entry which is preliminary data.</text>
</comment>
<dbReference type="PANTHER" id="PTHR10622">
    <property type="entry name" value="HET DOMAIN-CONTAINING PROTEIN"/>
    <property type="match status" value="1"/>
</dbReference>
<evidence type="ECO:0000259" key="2">
    <source>
        <dbReference type="PROSITE" id="PS51082"/>
    </source>
</evidence>
<evidence type="ECO:0000256" key="1">
    <source>
        <dbReference type="PROSITE-ProRule" id="PRU00023"/>
    </source>
</evidence>
<dbReference type="Gene3D" id="1.25.40.20">
    <property type="entry name" value="Ankyrin repeat-containing domain"/>
    <property type="match status" value="2"/>
</dbReference>
<dbReference type="GeneID" id="85326360"/>
<dbReference type="SMART" id="SM00248">
    <property type="entry name" value="ANK"/>
    <property type="match status" value="6"/>
</dbReference>
<keyword evidence="4" id="KW-1185">Reference proteome</keyword>
<dbReference type="PRINTS" id="PR01415">
    <property type="entry name" value="ANKYRIN"/>
</dbReference>
<dbReference type="PROSITE" id="PS50088">
    <property type="entry name" value="ANK_REPEAT"/>
    <property type="match status" value="1"/>
</dbReference>
<dbReference type="AlphaFoldDB" id="A0AA40DHE5"/>
<feature type="repeat" description="ANK" evidence="1">
    <location>
        <begin position="928"/>
        <end position="962"/>
    </location>
</feature>
<dbReference type="PROSITE" id="PS50297">
    <property type="entry name" value="ANK_REP_REGION"/>
    <property type="match status" value="1"/>
</dbReference>
<keyword evidence="1" id="KW-0040">ANK repeat</keyword>
<dbReference type="EMBL" id="JAUIRO010000008">
    <property type="protein sequence ID" value="KAK0703639.1"/>
    <property type="molecule type" value="Genomic_DNA"/>
</dbReference>
<dbReference type="Proteomes" id="UP001172101">
    <property type="component" value="Unassembled WGS sequence"/>
</dbReference>
<dbReference type="PROSITE" id="PS51082">
    <property type="entry name" value="WH2"/>
    <property type="match status" value="1"/>
</dbReference>